<keyword evidence="3" id="KW-1185">Reference proteome</keyword>
<dbReference type="Gene3D" id="3.30.710.10">
    <property type="entry name" value="Potassium Channel Kv1.1, Chain A"/>
    <property type="match status" value="1"/>
</dbReference>
<accession>A0A6A6XEY6</accession>
<dbReference type="AlphaFoldDB" id="A0A6A6XEY6"/>
<feature type="non-terminal residue" evidence="2">
    <location>
        <position position="1"/>
    </location>
</feature>
<dbReference type="InterPro" id="IPR011333">
    <property type="entry name" value="SKP1/BTB/POZ_sf"/>
</dbReference>
<gene>
    <name evidence="2" type="ORF">K505DRAFT_240585</name>
</gene>
<name>A0A6A6XEY6_9PLEO</name>
<reference evidence="2" key="1">
    <citation type="journal article" date="2020" name="Stud. Mycol.">
        <title>101 Dothideomycetes genomes: a test case for predicting lifestyles and emergence of pathogens.</title>
        <authorList>
            <person name="Haridas S."/>
            <person name="Albert R."/>
            <person name="Binder M."/>
            <person name="Bloem J."/>
            <person name="Labutti K."/>
            <person name="Salamov A."/>
            <person name="Andreopoulos B."/>
            <person name="Baker S."/>
            <person name="Barry K."/>
            <person name="Bills G."/>
            <person name="Bluhm B."/>
            <person name="Cannon C."/>
            <person name="Castanera R."/>
            <person name="Culley D."/>
            <person name="Daum C."/>
            <person name="Ezra D."/>
            <person name="Gonzalez J."/>
            <person name="Henrissat B."/>
            <person name="Kuo A."/>
            <person name="Liang C."/>
            <person name="Lipzen A."/>
            <person name="Lutzoni F."/>
            <person name="Magnuson J."/>
            <person name="Mondo S."/>
            <person name="Nolan M."/>
            <person name="Ohm R."/>
            <person name="Pangilinan J."/>
            <person name="Park H.-J."/>
            <person name="Ramirez L."/>
            <person name="Alfaro M."/>
            <person name="Sun H."/>
            <person name="Tritt A."/>
            <person name="Yoshinaga Y."/>
            <person name="Zwiers L.-H."/>
            <person name="Turgeon B."/>
            <person name="Goodwin S."/>
            <person name="Spatafora J."/>
            <person name="Crous P."/>
            <person name="Grigoriev I."/>
        </authorList>
    </citation>
    <scope>NUCLEOTIDE SEQUENCE</scope>
    <source>
        <strain evidence="2">CBS 109.77</strain>
    </source>
</reference>
<dbReference type="PANTHER" id="PTHR47843:SF5">
    <property type="entry name" value="BTB_POZ DOMAIN PROTEIN"/>
    <property type="match status" value="1"/>
</dbReference>
<evidence type="ECO:0008006" key="4">
    <source>
        <dbReference type="Google" id="ProtNLM"/>
    </source>
</evidence>
<evidence type="ECO:0000256" key="1">
    <source>
        <dbReference type="SAM" id="MobiDB-lite"/>
    </source>
</evidence>
<dbReference type="PANTHER" id="PTHR47843">
    <property type="entry name" value="BTB DOMAIN-CONTAINING PROTEIN-RELATED"/>
    <property type="match status" value="1"/>
</dbReference>
<sequence length="311" mass="34720">RSLREPPRKVLAGSEQAVYYIHPGVLSACKSSAASIRMNGNWKDTGDGDIDWTDSDKQTVECVLHYLYTGDYHVPDSEEETSAITTKNIKNDLKQTEKKPPRDGEPSTLSQTPFPDESSLKRSLTPFQECVVAARSEYAVKETILTHARVYSFAHRYQFCDLANLALQRLTQILNVAPRKRTALFPHLADAIRHIYDTTPGPELRDDPARKLLSQYIASNYTNLVGEELNDLAGEGGELMVDVSSKLARLLVTRSSSISALQKQNNGLSAEVALLKVACNKKDKEILQVRLEKEESEASCNGYCKKGRRNF</sequence>
<dbReference type="OrthoDB" id="9997739at2759"/>
<evidence type="ECO:0000313" key="3">
    <source>
        <dbReference type="Proteomes" id="UP000799757"/>
    </source>
</evidence>
<organism evidence="2 3">
    <name type="scientific">Melanomma pulvis-pyrius CBS 109.77</name>
    <dbReference type="NCBI Taxonomy" id="1314802"/>
    <lineage>
        <taxon>Eukaryota</taxon>
        <taxon>Fungi</taxon>
        <taxon>Dikarya</taxon>
        <taxon>Ascomycota</taxon>
        <taxon>Pezizomycotina</taxon>
        <taxon>Dothideomycetes</taxon>
        <taxon>Pleosporomycetidae</taxon>
        <taxon>Pleosporales</taxon>
        <taxon>Melanommataceae</taxon>
        <taxon>Melanomma</taxon>
    </lineage>
</organism>
<dbReference type="Proteomes" id="UP000799757">
    <property type="component" value="Unassembled WGS sequence"/>
</dbReference>
<evidence type="ECO:0000313" key="2">
    <source>
        <dbReference type="EMBL" id="KAF2795140.1"/>
    </source>
</evidence>
<proteinExistence type="predicted"/>
<dbReference type="EMBL" id="MU001868">
    <property type="protein sequence ID" value="KAF2795140.1"/>
    <property type="molecule type" value="Genomic_DNA"/>
</dbReference>
<feature type="compositionally biased region" description="Basic and acidic residues" evidence="1">
    <location>
        <begin position="89"/>
        <end position="105"/>
    </location>
</feature>
<protein>
    <recommendedName>
        <fullName evidence="4">BTB domain-containing protein</fullName>
    </recommendedName>
</protein>
<feature type="region of interest" description="Disordered" evidence="1">
    <location>
        <begin position="79"/>
        <end position="121"/>
    </location>
</feature>